<sequence>MLKDNLKEVEANIMTACEKAGRNREDVTLIAVSKTKPVSMLEEIYAEGIRTFGENKVQELTEKYDQLPADIKWHMIGHLQRNKVKYIVGKVSLIHSVDSYRLAEEINIQAKKHQVTVPILIEVNVAGEDTKFGVRPEETLRLVEEIASLENVRIQGLMTIAPFVEDPEENRVHFRRLKQLSVDIDSKNIDNVHMEILSMGMTNDYMVAIEEGATMVRVGTGIFGARNYANAN</sequence>
<protein>
    <recommendedName>
        <fullName evidence="2">Pyridoxal phosphate homeostasis protein</fullName>
        <shortName evidence="2">PLP homeostasis protein</shortName>
    </recommendedName>
</protein>
<accession>A0ABR7I8H9</accession>
<dbReference type="InterPro" id="IPR001608">
    <property type="entry name" value="Ala_racemase_N"/>
</dbReference>
<dbReference type="InterPro" id="IPR029066">
    <property type="entry name" value="PLP-binding_barrel"/>
</dbReference>
<dbReference type="Proteomes" id="UP000621540">
    <property type="component" value="Unassembled WGS sequence"/>
</dbReference>
<dbReference type="HAMAP" id="MF_02087">
    <property type="entry name" value="PLP_homeostasis"/>
    <property type="match status" value="1"/>
</dbReference>
<comment type="caution">
    <text evidence="5">The sequence shown here is derived from an EMBL/GenBank/DDBJ whole genome shotgun (WGS) entry which is preliminary data.</text>
</comment>
<dbReference type="PROSITE" id="PS01211">
    <property type="entry name" value="UPF0001"/>
    <property type="match status" value="1"/>
</dbReference>
<evidence type="ECO:0000259" key="4">
    <source>
        <dbReference type="Pfam" id="PF01168"/>
    </source>
</evidence>
<dbReference type="CDD" id="cd00635">
    <property type="entry name" value="PLPDE_III_YBL036c_like"/>
    <property type="match status" value="1"/>
</dbReference>
<dbReference type="SUPFAM" id="SSF51419">
    <property type="entry name" value="PLP-binding barrel"/>
    <property type="match status" value="1"/>
</dbReference>
<dbReference type="NCBIfam" id="TIGR00044">
    <property type="entry name" value="YggS family pyridoxal phosphate-dependent enzyme"/>
    <property type="match status" value="1"/>
</dbReference>
<dbReference type="Gene3D" id="3.20.20.10">
    <property type="entry name" value="Alanine racemase"/>
    <property type="match status" value="1"/>
</dbReference>
<keyword evidence="6" id="KW-1185">Reference proteome</keyword>
<gene>
    <name evidence="5" type="ORF">H8Z76_04155</name>
</gene>
<dbReference type="Pfam" id="PF01168">
    <property type="entry name" value="Ala_racemase_N"/>
    <property type="match status" value="1"/>
</dbReference>
<keyword evidence="1 2" id="KW-0663">Pyridoxal phosphate</keyword>
<evidence type="ECO:0000313" key="6">
    <source>
        <dbReference type="Proteomes" id="UP000621540"/>
    </source>
</evidence>
<evidence type="ECO:0000256" key="2">
    <source>
        <dbReference type="HAMAP-Rule" id="MF_02087"/>
    </source>
</evidence>
<dbReference type="RefSeq" id="WP_022515763.1">
    <property type="nucleotide sequence ID" value="NZ_JACOQH010000002.1"/>
</dbReference>
<dbReference type="PANTHER" id="PTHR10146:SF14">
    <property type="entry name" value="PYRIDOXAL PHOSPHATE HOMEOSTASIS PROTEIN"/>
    <property type="match status" value="1"/>
</dbReference>
<dbReference type="EMBL" id="JACOQH010000002">
    <property type="protein sequence ID" value="MBC5753230.1"/>
    <property type="molecule type" value="Genomic_DNA"/>
</dbReference>
<reference evidence="5 6" key="1">
    <citation type="submission" date="2020-08" db="EMBL/GenBank/DDBJ databases">
        <title>Genome public.</title>
        <authorList>
            <person name="Liu C."/>
            <person name="Sun Q."/>
        </authorList>
    </citation>
    <scope>NUCLEOTIDE SEQUENCE [LARGE SCALE GENOMIC DNA]</scope>
    <source>
        <strain evidence="5 6">BX0805</strain>
    </source>
</reference>
<comment type="similarity">
    <text evidence="2 3">Belongs to the pyridoxal phosphate-binding protein YggS/PROSC family.</text>
</comment>
<evidence type="ECO:0000256" key="1">
    <source>
        <dbReference type="ARBA" id="ARBA00022898"/>
    </source>
</evidence>
<dbReference type="PIRSF" id="PIRSF004848">
    <property type="entry name" value="YBL036c_PLPDEIII"/>
    <property type="match status" value="1"/>
</dbReference>
<evidence type="ECO:0000313" key="5">
    <source>
        <dbReference type="EMBL" id="MBC5753230.1"/>
    </source>
</evidence>
<name>A0ABR7I8H9_9FIRM</name>
<dbReference type="PANTHER" id="PTHR10146">
    <property type="entry name" value="PROLINE SYNTHETASE CO-TRANSCRIBED BACTERIAL HOMOLOG PROTEIN"/>
    <property type="match status" value="1"/>
</dbReference>
<dbReference type="InterPro" id="IPR011078">
    <property type="entry name" value="PyrdxlP_homeostasis"/>
</dbReference>
<evidence type="ECO:0000256" key="3">
    <source>
        <dbReference type="RuleBase" id="RU004514"/>
    </source>
</evidence>
<feature type="domain" description="Alanine racemase N-terminal" evidence="4">
    <location>
        <begin position="5"/>
        <end position="226"/>
    </location>
</feature>
<comment type="function">
    <text evidence="2">Pyridoxal 5'-phosphate (PLP)-binding protein, which is involved in PLP homeostasis.</text>
</comment>
<feature type="modified residue" description="N6-(pyridoxal phosphate)lysine" evidence="2">
    <location>
        <position position="34"/>
    </location>
</feature>
<proteinExistence type="inferred from homology"/>
<organism evidence="5 6">
    <name type="scientific">Roseburia yibonii</name>
    <dbReference type="NCBI Taxonomy" id="2763063"/>
    <lineage>
        <taxon>Bacteria</taxon>
        <taxon>Bacillati</taxon>
        <taxon>Bacillota</taxon>
        <taxon>Clostridia</taxon>
        <taxon>Lachnospirales</taxon>
        <taxon>Lachnospiraceae</taxon>
        <taxon>Roseburia</taxon>
    </lineage>
</organism>